<reference evidence="2" key="2">
    <citation type="submission" date="2024-10" db="UniProtKB">
        <authorList>
            <consortium name="EnsemblProtists"/>
        </authorList>
    </citation>
    <scope>IDENTIFICATION</scope>
</reference>
<feature type="region of interest" description="Disordered" evidence="1">
    <location>
        <begin position="136"/>
        <end position="168"/>
    </location>
</feature>
<dbReference type="GeneID" id="17277852"/>
<proteinExistence type="predicted"/>
<dbReference type="EnsemblProtists" id="EOD32579">
    <property type="protein sequence ID" value="EOD32579"/>
    <property type="gene ID" value="EMIHUDRAFT_456056"/>
</dbReference>
<accession>A0A0D3K9Z4</accession>
<dbReference type="AlphaFoldDB" id="A0A0D3K9Z4"/>
<dbReference type="KEGG" id="ehx:EMIHUDRAFT_456056"/>
<feature type="compositionally biased region" description="Low complexity" evidence="1">
    <location>
        <begin position="136"/>
        <end position="147"/>
    </location>
</feature>
<dbReference type="PaxDb" id="2903-EOD32579"/>
<evidence type="ECO:0000313" key="3">
    <source>
        <dbReference type="Proteomes" id="UP000013827"/>
    </source>
</evidence>
<dbReference type="Proteomes" id="UP000013827">
    <property type="component" value="Unassembled WGS sequence"/>
</dbReference>
<reference evidence="3" key="1">
    <citation type="journal article" date="2013" name="Nature">
        <title>Pan genome of the phytoplankton Emiliania underpins its global distribution.</title>
        <authorList>
            <person name="Read B.A."/>
            <person name="Kegel J."/>
            <person name="Klute M.J."/>
            <person name="Kuo A."/>
            <person name="Lefebvre S.C."/>
            <person name="Maumus F."/>
            <person name="Mayer C."/>
            <person name="Miller J."/>
            <person name="Monier A."/>
            <person name="Salamov A."/>
            <person name="Young J."/>
            <person name="Aguilar M."/>
            <person name="Claverie J.M."/>
            <person name="Frickenhaus S."/>
            <person name="Gonzalez K."/>
            <person name="Herman E.K."/>
            <person name="Lin Y.C."/>
            <person name="Napier J."/>
            <person name="Ogata H."/>
            <person name="Sarno A.F."/>
            <person name="Shmutz J."/>
            <person name="Schroeder D."/>
            <person name="de Vargas C."/>
            <person name="Verret F."/>
            <person name="von Dassow P."/>
            <person name="Valentin K."/>
            <person name="Van de Peer Y."/>
            <person name="Wheeler G."/>
            <person name="Dacks J.B."/>
            <person name="Delwiche C.F."/>
            <person name="Dyhrman S.T."/>
            <person name="Glockner G."/>
            <person name="John U."/>
            <person name="Richards T."/>
            <person name="Worden A.Z."/>
            <person name="Zhang X."/>
            <person name="Grigoriev I.V."/>
            <person name="Allen A.E."/>
            <person name="Bidle K."/>
            <person name="Borodovsky M."/>
            <person name="Bowler C."/>
            <person name="Brownlee C."/>
            <person name="Cock J.M."/>
            <person name="Elias M."/>
            <person name="Gladyshev V.N."/>
            <person name="Groth M."/>
            <person name="Guda C."/>
            <person name="Hadaegh A."/>
            <person name="Iglesias-Rodriguez M.D."/>
            <person name="Jenkins J."/>
            <person name="Jones B.M."/>
            <person name="Lawson T."/>
            <person name="Leese F."/>
            <person name="Lindquist E."/>
            <person name="Lobanov A."/>
            <person name="Lomsadze A."/>
            <person name="Malik S.B."/>
            <person name="Marsh M.E."/>
            <person name="Mackinder L."/>
            <person name="Mock T."/>
            <person name="Mueller-Roeber B."/>
            <person name="Pagarete A."/>
            <person name="Parker M."/>
            <person name="Probert I."/>
            <person name="Quesneville H."/>
            <person name="Raines C."/>
            <person name="Rensing S.A."/>
            <person name="Riano-Pachon D.M."/>
            <person name="Richier S."/>
            <person name="Rokitta S."/>
            <person name="Shiraiwa Y."/>
            <person name="Soanes D.M."/>
            <person name="van der Giezen M."/>
            <person name="Wahlund T.M."/>
            <person name="Williams B."/>
            <person name="Wilson W."/>
            <person name="Wolfe G."/>
            <person name="Wurch L.L."/>
        </authorList>
    </citation>
    <scope>NUCLEOTIDE SEQUENCE</scope>
</reference>
<protein>
    <recommendedName>
        <fullName evidence="4">RanBD1 domain-containing protein</fullName>
    </recommendedName>
</protein>
<feature type="region of interest" description="Disordered" evidence="1">
    <location>
        <begin position="1"/>
        <end position="50"/>
    </location>
</feature>
<keyword evidence="3" id="KW-1185">Reference proteome</keyword>
<dbReference type="RefSeq" id="XP_005785008.1">
    <property type="nucleotide sequence ID" value="XM_005784951.1"/>
</dbReference>
<evidence type="ECO:0008006" key="4">
    <source>
        <dbReference type="Google" id="ProtNLM"/>
    </source>
</evidence>
<sequence>MSGKPAFTFGAGGAPADDSGVDASKPAAPSFGGGGGFGGDRVAARGAPGEGLERGARLEAELSARSLGGLFAGGAAPALNDEFLQWVEEEWEKGEACDWSSAVRDYVKQRESLLGGGAGVKAPLGGAVAPACSAPGGAGAAAAPAADAGGGAGGGTPEVESGEGVDEKWKGSTKLSVYRTEKKNGEGELVQEKGWKSIGKGMLRLLAQEGVHFLEFRPLVSESSSAANDEPSDEVGAKREKYGRAVLSARLLSSTTFTVAKRSIQTNLWSSNAGGEATYSRYNIPLLSDEQANAFAELARGCVPKE</sequence>
<evidence type="ECO:0000313" key="2">
    <source>
        <dbReference type="EnsemblProtists" id="EOD32579"/>
    </source>
</evidence>
<name>A0A0D3K9Z4_EMIH1</name>
<dbReference type="HOGENOM" id="CLU_910418_0_0_1"/>
<evidence type="ECO:0000256" key="1">
    <source>
        <dbReference type="SAM" id="MobiDB-lite"/>
    </source>
</evidence>
<organism evidence="2 3">
    <name type="scientific">Emiliania huxleyi (strain CCMP1516)</name>
    <dbReference type="NCBI Taxonomy" id="280463"/>
    <lineage>
        <taxon>Eukaryota</taxon>
        <taxon>Haptista</taxon>
        <taxon>Haptophyta</taxon>
        <taxon>Prymnesiophyceae</taxon>
        <taxon>Isochrysidales</taxon>
        <taxon>Noelaerhabdaceae</taxon>
        <taxon>Emiliania</taxon>
    </lineage>
</organism>
<dbReference type="OMA" id="ACALEYK"/>